<evidence type="ECO:0000313" key="1">
    <source>
        <dbReference type="EMBL" id="MBW30557.1"/>
    </source>
</evidence>
<reference evidence="1" key="1">
    <citation type="submission" date="2018-01" db="EMBL/GenBank/DDBJ databases">
        <title>An insight into the sialome of Amazonian anophelines.</title>
        <authorList>
            <person name="Ribeiro J.M."/>
            <person name="Scarpassa V."/>
            <person name="Calvo E."/>
        </authorList>
    </citation>
    <scope>NUCLEOTIDE SEQUENCE</scope>
    <source>
        <tissue evidence="1">Salivary glands</tissue>
    </source>
</reference>
<dbReference type="AlphaFoldDB" id="A0A2M3ZPQ1"/>
<name>A0A2M3ZPQ1_9DIPT</name>
<proteinExistence type="predicted"/>
<accession>A0A2M3ZPQ1</accession>
<protein>
    <submittedName>
        <fullName evidence="1">Putative secreted peptide</fullName>
    </submittedName>
</protein>
<dbReference type="EMBL" id="GGFM01009806">
    <property type="protein sequence ID" value="MBW30557.1"/>
    <property type="molecule type" value="Transcribed_RNA"/>
</dbReference>
<organism evidence="1">
    <name type="scientific">Anopheles braziliensis</name>
    <dbReference type="NCBI Taxonomy" id="58242"/>
    <lineage>
        <taxon>Eukaryota</taxon>
        <taxon>Metazoa</taxon>
        <taxon>Ecdysozoa</taxon>
        <taxon>Arthropoda</taxon>
        <taxon>Hexapoda</taxon>
        <taxon>Insecta</taxon>
        <taxon>Pterygota</taxon>
        <taxon>Neoptera</taxon>
        <taxon>Endopterygota</taxon>
        <taxon>Diptera</taxon>
        <taxon>Nematocera</taxon>
        <taxon>Culicoidea</taxon>
        <taxon>Culicidae</taxon>
        <taxon>Anophelinae</taxon>
        <taxon>Anopheles</taxon>
    </lineage>
</organism>
<sequence>MPMLVVVLLWLGAVGTPLPVTLVRLLLDDPRMLMMPLSPPLPCASLVTVPSPEKTRSLVRMIALFRRTITHRCIIRNMVKFITTLCTSSGSS</sequence>